<dbReference type="SUPFAM" id="SSF52540">
    <property type="entry name" value="P-loop containing nucleoside triphosphate hydrolases"/>
    <property type="match status" value="1"/>
</dbReference>
<dbReference type="Gene3D" id="3.40.50.300">
    <property type="entry name" value="P-loop containing nucleotide triphosphate hydrolases"/>
    <property type="match status" value="1"/>
</dbReference>
<dbReference type="EMBL" id="BMFO01000006">
    <property type="protein sequence ID" value="GGF98462.1"/>
    <property type="molecule type" value="Genomic_DNA"/>
</dbReference>
<comment type="caution">
    <text evidence="1">The sequence shown here is derived from an EMBL/GenBank/DDBJ whole genome shotgun (WGS) entry which is preliminary data.</text>
</comment>
<dbReference type="Pfam" id="PF17784">
    <property type="entry name" value="Sulfotransfer_4"/>
    <property type="match status" value="1"/>
</dbReference>
<evidence type="ECO:0000313" key="1">
    <source>
        <dbReference type="EMBL" id="GGF98462.1"/>
    </source>
</evidence>
<gene>
    <name evidence="1" type="ORF">GCM10010960_20070</name>
</gene>
<organism evidence="1 2">
    <name type="scientific">Arenimonas maotaiensis</name>
    <dbReference type="NCBI Taxonomy" id="1446479"/>
    <lineage>
        <taxon>Bacteria</taxon>
        <taxon>Pseudomonadati</taxon>
        <taxon>Pseudomonadota</taxon>
        <taxon>Gammaproteobacteria</taxon>
        <taxon>Lysobacterales</taxon>
        <taxon>Lysobacteraceae</taxon>
        <taxon>Arenimonas</taxon>
    </lineage>
</organism>
<evidence type="ECO:0000313" key="2">
    <source>
        <dbReference type="Proteomes" id="UP000632858"/>
    </source>
</evidence>
<dbReference type="Proteomes" id="UP000632858">
    <property type="component" value="Unassembled WGS sequence"/>
</dbReference>
<dbReference type="AlphaFoldDB" id="A0A917CTM5"/>
<name>A0A917CTM5_9GAMM</name>
<keyword evidence="2" id="KW-1185">Reference proteome</keyword>
<sequence length="212" mass="24522">MKAGKVIGLGLNKTGTTTLARCLAILGYQRPLSCRPDLLAAYRRGQIEPVLDAIEDCGYCEDWPYPLMYREIFERFGDRARYVLTRRRDAGRWLDSLKRHALRTNPDRNCRRLAYGYDYPHGAEAHHLRLYEQHNREVVEFFERRGARHLLLEVSWDADDGWQALCGFLGEPIPDAAFPHENKGEVPIPAHIEAENRRRIALQLERLAPADK</sequence>
<dbReference type="PANTHER" id="PTHR36978">
    <property type="entry name" value="P-LOOP CONTAINING NUCLEOTIDE TRIPHOSPHATE HYDROLASE"/>
    <property type="match status" value="1"/>
</dbReference>
<dbReference type="InterPro" id="IPR027417">
    <property type="entry name" value="P-loop_NTPase"/>
</dbReference>
<accession>A0A917CTM5</accession>
<dbReference type="PANTHER" id="PTHR36978:SF4">
    <property type="entry name" value="P-LOOP CONTAINING NUCLEOSIDE TRIPHOSPHATE HYDROLASE PROTEIN"/>
    <property type="match status" value="1"/>
</dbReference>
<evidence type="ECO:0008006" key="3">
    <source>
        <dbReference type="Google" id="ProtNLM"/>
    </source>
</evidence>
<dbReference type="RefSeq" id="WP_188450274.1">
    <property type="nucleotide sequence ID" value="NZ_BMFO01000006.1"/>
</dbReference>
<reference evidence="1" key="1">
    <citation type="journal article" date="2014" name="Int. J. Syst. Evol. Microbiol.">
        <title>Complete genome sequence of Corynebacterium casei LMG S-19264T (=DSM 44701T), isolated from a smear-ripened cheese.</title>
        <authorList>
            <consortium name="US DOE Joint Genome Institute (JGI-PGF)"/>
            <person name="Walter F."/>
            <person name="Albersmeier A."/>
            <person name="Kalinowski J."/>
            <person name="Ruckert C."/>
        </authorList>
    </citation>
    <scope>NUCLEOTIDE SEQUENCE</scope>
    <source>
        <strain evidence="1">CGMCC 1.12726</strain>
    </source>
</reference>
<dbReference type="InterPro" id="IPR040632">
    <property type="entry name" value="Sulfotransfer_4"/>
</dbReference>
<protein>
    <recommendedName>
        <fullName evidence="3">Sulfotransferase family protein</fullName>
    </recommendedName>
</protein>
<proteinExistence type="predicted"/>
<reference evidence="1" key="2">
    <citation type="submission" date="2020-09" db="EMBL/GenBank/DDBJ databases">
        <authorList>
            <person name="Sun Q."/>
            <person name="Zhou Y."/>
        </authorList>
    </citation>
    <scope>NUCLEOTIDE SEQUENCE</scope>
    <source>
        <strain evidence="1">CGMCC 1.12726</strain>
    </source>
</reference>